<dbReference type="SUPFAM" id="SSF47413">
    <property type="entry name" value="lambda repressor-like DNA-binding domains"/>
    <property type="match status" value="1"/>
</dbReference>
<dbReference type="Gene3D" id="3.40.50.300">
    <property type="entry name" value="P-loop containing nucleotide triphosphate hydrolases"/>
    <property type="match status" value="1"/>
</dbReference>
<accession>A0ABN3D5Y1</accession>
<evidence type="ECO:0000259" key="2">
    <source>
        <dbReference type="PROSITE" id="PS50943"/>
    </source>
</evidence>
<dbReference type="InterPro" id="IPR027417">
    <property type="entry name" value="P-loop_NTPase"/>
</dbReference>
<feature type="domain" description="HTH cro/C1-type" evidence="2">
    <location>
        <begin position="2"/>
        <end position="57"/>
    </location>
</feature>
<sequence length="439" mass="47115">MLRGARKRAGMTQGQLAEISTVSIRAIRDLELDRTGSPRLQTVRLLADALRLNGARRAELEAAAGPTATRSLHDDLPAPPAPLSPPLAREEETSSLVGVLRSTGHRLVRVVGAPGVGKTALVQHVASELHRIRLVPVIFLERSEALPGTGPHGSARRLLSRVADVVGCAATVDEVAGRLAADEVLLVVDDRDLDDRDHRDLRGLLRLCRTLRVLMESCDAAPGRAGEITFTLFPLDVPEWDPRACDAAAAVDSPVTRYMLSRCALLYPAEVSSPQTVAAIAGVCWLLDGIPSALESAASWLLIYEPTELLRMAQASPARLVMPPSRTDAPLVVWMRDALASLPPLQLDALRRLVDARPWTVSDAVTLLAGSVTDAESAVHVLRARGLVRRVASAHGDGQRFVVLNLVRHLVHSEFGTSSPARGVPVAWAGLRDVQPLTS</sequence>
<evidence type="ECO:0000256" key="1">
    <source>
        <dbReference type="SAM" id="MobiDB-lite"/>
    </source>
</evidence>
<dbReference type="PROSITE" id="PS50943">
    <property type="entry name" value="HTH_CROC1"/>
    <property type="match status" value="1"/>
</dbReference>
<name>A0ABN3D5Y1_9ACTN</name>
<dbReference type="Gene3D" id="1.10.260.40">
    <property type="entry name" value="lambda repressor-like DNA-binding domains"/>
    <property type="match status" value="1"/>
</dbReference>
<dbReference type="PRINTS" id="PR00364">
    <property type="entry name" value="DISEASERSIST"/>
</dbReference>
<keyword evidence="4" id="KW-1185">Reference proteome</keyword>
<dbReference type="Pfam" id="PF13560">
    <property type="entry name" value="HTH_31"/>
    <property type="match status" value="1"/>
</dbReference>
<dbReference type="Proteomes" id="UP001501474">
    <property type="component" value="Unassembled WGS sequence"/>
</dbReference>
<protein>
    <submittedName>
        <fullName evidence="3">Helix-turn-helix domain-containing protein</fullName>
    </submittedName>
</protein>
<dbReference type="CDD" id="cd00093">
    <property type="entry name" value="HTH_XRE"/>
    <property type="match status" value="1"/>
</dbReference>
<evidence type="ECO:0000313" key="4">
    <source>
        <dbReference type="Proteomes" id="UP001501474"/>
    </source>
</evidence>
<evidence type="ECO:0000313" key="3">
    <source>
        <dbReference type="EMBL" id="GAA2221375.1"/>
    </source>
</evidence>
<organism evidence="3 4">
    <name type="scientific">Streptomyces indiaensis</name>
    <dbReference type="NCBI Taxonomy" id="284033"/>
    <lineage>
        <taxon>Bacteria</taxon>
        <taxon>Bacillati</taxon>
        <taxon>Actinomycetota</taxon>
        <taxon>Actinomycetes</taxon>
        <taxon>Kitasatosporales</taxon>
        <taxon>Streptomycetaceae</taxon>
        <taxon>Streptomyces</taxon>
    </lineage>
</organism>
<dbReference type="InterPro" id="IPR010982">
    <property type="entry name" value="Lambda_DNA-bd_dom_sf"/>
</dbReference>
<dbReference type="EMBL" id="BAAART010000021">
    <property type="protein sequence ID" value="GAA2221375.1"/>
    <property type="molecule type" value="Genomic_DNA"/>
</dbReference>
<gene>
    <name evidence="3" type="ORF">GCM10010104_09520</name>
</gene>
<dbReference type="SMART" id="SM00530">
    <property type="entry name" value="HTH_XRE"/>
    <property type="match status" value="1"/>
</dbReference>
<feature type="region of interest" description="Disordered" evidence="1">
    <location>
        <begin position="61"/>
        <end position="88"/>
    </location>
</feature>
<comment type="caution">
    <text evidence="3">The sequence shown here is derived from an EMBL/GenBank/DDBJ whole genome shotgun (WGS) entry which is preliminary data.</text>
</comment>
<reference evidence="3 4" key="1">
    <citation type="journal article" date="2019" name="Int. J. Syst. Evol. Microbiol.">
        <title>The Global Catalogue of Microorganisms (GCM) 10K type strain sequencing project: providing services to taxonomists for standard genome sequencing and annotation.</title>
        <authorList>
            <consortium name="The Broad Institute Genomics Platform"/>
            <consortium name="The Broad Institute Genome Sequencing Center for Infectious Disease"/>
            <person name="Wu L."/>
            <person name="Ma J."/>
        </authorList>
    </citation>
    <scope>NUCLEOTIDE SEQUENCE [LARGE SCALE GENOMIC DNA]</scope>
    <source>
        <strain evidence="3 4">JCM 3053</strain>
    </source>
</reference>
<dbReference type="SUPFAM" id="SSF52540">
    <property type="entry name" value="P-loop containing nucleoside triphosphate hydrolases"/>
    <property type="match status" value="1"/>
</dbReference>
<proteinExistence type="predicted"/>
<dbReference type="InterPro" id="IPR001387">
    <property type="entry name" value="Cro/C1-type_HTH"/>
</dbReference>
<dbReference type="RefSeq" id="WP_308287560.1">
    <property type="nucleotide sequence ID" value="NZ_BAAART010000021.1"/>
</dbReference>